<protein>
    <submittedName>
        <fullName evidence="4">Peptide/nickel transport system substrate-binding protein</fullName>
    </submittedName>
</protein>
<accession>A0A7W7QTM6</accession>
<proteinExistence type="predicted"/>
<dbReference type="PANTHER" id="PTHR30290:SF83">
    <property type="entry name" value="ABC TRANSPORTER SUBSTRATE-BINDING PROTEIN"/>
    <property type="match status" value="1"/>
</dbReference>
<dbReference type="GO" id="GO:1904680">
    <property type="term" value="F:peptide transmembrane transporter activity"/>
    <property type="evidence" value="ECO:0007669"/>
    <property type="project" value="TreeGrafter"/>
</dbReference>
<dbReference type="PIRSF" id="PIRSF002741">
    <property type="entry name" value="MppA"/>
    <property type="match status" value="1"/>
</dbReference>
<dbReference type="Gene3D" id="3.40.190.10">
    <property type="entry name" value="Periplasmic binding protein-like II"/>
    <property type="match status" value="1"/>
</dbReference>
<reference evidence="4 5" key="1">
    <citation type="submission" date="2020-08" db="EMBL/GenBank/DDBJ databases">
        <title>Genomic Encyclopedia of Type Strains, Phase III (KMG-III): the genomes of soil and plant-associated and newly described type strains.</title>
        <authorList>
            <person name="Whitman W."/>
        </authorList>
    </citation>
    <scope>NUCLEOTIDE SEQUENCE [LARGE SCALE GENOMIC DNA]</scope>
    <source>
        <strain evidence="4 5">CECT 8840</strain>
    </source>
</reference>
<gene>
    <name evidence="4" type="ORF">FHS44_006708</name>
</gene>
<evidence type="ECO:0000256" key="2">
    <source>
        <dbReference type="SAM" id="SignalP"/>
    </source>
</evidence>
<sequence length="595" mass="64581">MRKTNVLALAALGTVLTMGLAACGGTAGGGGNTSSGNNNSSTGGGDASAAKHNDAYTKVVNPSDAKGGTLKFALTDEPDSMDPGNTYYAWNWNFSRLYSRPLMTYTPKPGPEGLKLVPDLAEAPGEVSADGKTWTYKLKKGIKYDDGTEVKATDVKYAIARSNFTDELTDGPKYFAQYLDAGDYKGPYKDKNLDDFKGIETPDDYTVVFKLKAPFSEFDFLVANPQSAPVPQAKDTGVDYEKAVASTGPYKFESYEVGKQLNLVRNPNWDQATDTTRKQLPDRIEVQFKQNAEDIDNRLIAGQIHVDLGGTGLQPAGRAKVVSNPQLKDSTDNPFTPFNRYAMMSTKVAPFDNIDCRKAVQYAIDKTATQAPWGGPLGGDIGTTAMTPTTVGYKPFDLYPNGADHKGDLAKAKEALTACGHPDGFSTNVAVRGDRTKEVQVAEALQASLARVGIKLTIKKYPSGDWSAQYAGKPDFVHKNNLGIMIAGWGSDWPSGFGFLSQIVDGRAIKPSGNYNMMELNDPSINELLDKGIQTADAAQRNEIWAQVDQKVMESAAFTSFVYEKTLIFRPASLTDAYVHSAWGMYDYTWLGVKQ</sequence>
<comment type="caution">
    <text evidence="4">The sequence shown here is derived from an EMBL/GenBank/DDBJ whole genome shotgun (WGS) entry which is preliminary data.</text>
</comment>
<name>A0A7W7QTM6_9ACTN</name>
<dbReference type="GO" id="GO:0042597">
    <property type="term" value="C:periplasmic space"/>
    <property type="evidence" value="ECO:0007669"/>
    <property type="project" value="UniProtKB-ARBA"/>
</dbReference>
<dbReference type="EMBL" id="JACHJP010000010">
    <property type="protein sequence ID" value="MBB4919565.1"/>
    <property type="molecule type" value="Genomic_DNA"/>
</dbReference>
<dbReference type="PROSITE" id="PS51257">
    <property type="entry name" value="PROKAR_LIPOPROTEIN"/>
    <property type="match status" value="1"/>
</dbReference>
<keyword evidence="2" id="KW-0732">Signal</keyword>
<dbReference type="Gene3D" id="3.10.105.10">
    <property type="entry name" value="Dipeptide-binding Protein, Domain 3"/>
    <property type="match status" value="1"/>
</dbReference>
<dbReference type="RefSeq" id="WP_184721975.1">
    <property type="nucleotide sequence ID" value="NZ_JACHJP010000010.1"/>
</dbReference>
<dbReference type="GO" id="GO:0043190">
    <property type="term" value="C:ATP-binding cassette (ABC) transporter complex"/>
    <property type="evidence" value="ECO:0007669"/>
    <property type="project" value="InterPro"/>
</dbReference>
<keyword evidence="5" id="KW-1185">Reference proteome</keyword>
<evidence type="ECO:0000256" key="1">
    <source>
        <dbReference type="SAM" id="MobiDB-lite"/>
    </source>
</evidence>
<dbReference type="Pfam" id="PF00496">
    <property type="entry name" value="SBP_bac_5"/>
    <property type="match status" value="1"/>
</dbReference>
<evidence type="ECO:0000313" key="5">
    <source>
        <dbReference type="Proteomes" id="UP000552644"/>
    </source>
</evidence>
<dbReference type="CDD" id="cd08506">
    <property type="entry name" value="PBP2_clavulanate_OppA2"/>
    <property type="match status" value="1"/>
</dbReference>
<evidence type="ECO:0000313" key="4">
    <source>
        <dbReference type="EMBL" id="MBB4919565.1"/>
    </source>
</evidence>
<dbReference type="GO" id="GO:0015833">
    <property type="term" value="P:peptide transport"/>
    <property type="evidence" value="ECO:0007669"/>
    <property type="project" value="TreeGrafter"/>
</dbReference>
<dbReference type="PANTHER" id="PTHR30290">
    <property type="entry name" value="PERIPLASMIC BINDING COMPONENT OF ABC TRANSPORTER"/>
    <property type="match status" value="1"/>
</dbReference>
<dbReference type="InterPro" id="IPR030678">
    <property type="entry name" value="Peptide/Ni-bd"/>
</dbReference>
<dbReference type="Proteomes" id="UP000552644">
    <property type="component" value="Unassembled WGS sequence"/>
</dbReference>
<evidence type="ECO:0000259" key="3">
    <source>
        <dbReference type="Pfam" id="PF00496"/>
    </source>
</evidence>
<feature type="chain" id="PRO_5030574415" evidence="2">
    <location>
        <begin position="22"/>
        <end position="595"/>
    </location>
</feature>
<dbReference type="InterPro" id="IPR039424">
    <property type="entry name" value="SBP_5"/>
</dbReference>
<feature type="region of interest" description="Disordered" evidence="1">
    <location>
        <begin position="30"/>
        <end position="50"/>
    </location>
</feature>
<feature type="signal peptide" evidence="2">
    <location>
        <begin position="1"/>
        <end position="21"/>
    </location>
</feature>
<feature type="domain" description="Solute-binding protein family 5" evidence="3">
    <location>
        <begin position="115"/>
        <end position="506"/>
    </location>
</feature>
<dbReference type="SUPFAM" id="SSF53850">
    <property type="entry name" value="Periplasmic binding protein-like II"/>
    <property type="match status" value="1"/>
</dbReference>
<dbReference type="InterPro" id="IPR000914">
    <property type="entry name" value="SBP_5_dom"/>
</dbReference>
<organism evidence="4 5">
    <name type="scientific">Streptosporangium saharense</name>
    <dbReference type="NCBI Taxonomy" id="1706840"/>
    <lineage>
        <taxon>Bacteria</taxon>
        <taxon>Bacillati</taxon>
        <taxon>Actinomycetota</taxon>
        <taxon>Actinomycetes</taxon>
        <taxon>Streptosporangiales</taxon>
        <taxon>Streptosporangiaceae</taxon>
        <taxon>Streptosporangium</taxon>
    </lineage>
</organism>
<dbReference type="AlphaFoldDB" id="A0A7W7QTM6"/>